<name>A0A8X6SUB2_TRICX</name>
<reference evidence="1" key="1">
    <citation type="submission" date="2020-08" db="EMBL/GenBank/DDBJ databases">
        <title>Multicomponent nature underlies the extraordinary mechanical properties of spider dragline silk.</title>
        <authorList>
            <person name="Kono N."/>
            <person name="Nakamura H."/>
            <person name="Mori M."/>
            <person name="Yoshida Y."/>
            <person name="Ohtoshi R."/>
            <person name="Malay A.D."/>
            <person name="Moran D.A.P."/>
            <person name="Tomita M."/>
            <person name="Numata K."/>
            <person name="Arakawa K."/>
        </authorList>
    </citation>
    <scope>NUCLEOTIDE SEQUENCE</scope>
</reference>
<comment type="caution">
    <text evidence="1">The sequence shown here is derived from an EMBL/GenBank/DDBJ whole genome shotgun (WGS) entry which is preliminary data.</text>
</comment>
<dbReference type="Proteomes" id="UP000887159">
    <property type="component" value="Unassembled WGS sequence"/>
</dbReference>
<dbReference type="EMBL" id="BMAU01021355">
    <property type="protein sequence ID" value="GFY20174.1"/>
    <property type="molecule type" value="Genomic_DNA"/>
</dbReference>
<evidence type="ECO:0000313" key="1">
    <source>
        <dbReference type="EMBL" id="GFY20174.1"/>
    </source>
</evidence>
<protein>
    <submittedName>
        <fullName evidence="1">Uncharacterized protein</fullName>
    </submittedName>
</protein>
<sequence length="168" mass="18841">MGEESYKREVSWFHINVVIDCTSQTGTPPIEKNAEALPIFSFEQKQKGERGFSVSNGWERTEAIPKREKGDDSFIITATYSLEKFATRGLLETDHAILNHGQATWTTPELAPPLLATTPHQLEDVSALDTFNVHRCPTWRVFSGTGLGTREKASHNPIPIPFGYRGHF</sequence>
<dbReference type="AlphaFoldDB" id="A0A8X6SUB2"/>
<proteinExistence type="predicted"/>
<gene>
    <name evidence="1" type="primary">NCL1_22128</name>
    <name evidence="1" type="ORF">TNCV_208061</name>
</gene>
<organism evidence="1 2">
    <name type="scientific">Trichonephila clavipes</name>
    <name type="common">Golden silk orbweaver</name>
    <name type="synonym">Nephila clavipes</name>
    <dbReference type="NCBI Taxonomy" id="2585209"/>
    <lineage>
        <taxon>Eukaryota</taxon>
        <taxon>Metazoa</taxon>
        <taxon>Ecdysozoa</taxon>
        <taxon>Arthropoda</taxon>
        <taxon>Chelicerata</taxon>
        <taxon>Arachnida</taxon>
        <taxon>Araneae</taxon>
        <taxon>Araneomorphae</taxon>
        <taxon>Entelegynae</taxon>
        <taxon>Araneoidea</taxon>
        <taxon>Nephilidae</taxon>
        <taxon>Trichonephila</taxon>
    </lineage>
</organism>
<accession>A0A8X6SUB2</accession>
<keyword evidence="2" id="KW-1185">Reference proteome</keyword>
<evidence type="ECO:0000313" key="2">
    <source>
        <dbReference type="Proteomes" id="UP000887159"/>
    </source>
</evidence>